<dbReference type="InterPro" id="IPR011047">
    <property type="entry name" value="Quinoprotein_ADH-like_sf"/>
</dbReference>
<dbReference type="AlphaFoldDB" id="A0A5P2XI01"/>
<dbReference type="EMBL" id="JACHJD010000005">
    <property type="protein sequence ID" value="MBB5104573.1"/>
    <property type="molecule type" value="Genomic_DNA"/>
</dbReference>
<proteinExistence type="predicted"/>
<name>A0A5P2XI01_STRST</name>
<reference evidence="2 3" key="1">
    <citation type="submission" date="2017-09" db="EMBL/GenBank/DDBJ databases">
        <authorList>
            <person name="Lee N."/>
            <person name="Cho B.-K."/>
        </authorList>
    </citation>
    <scope>NUCLEOTIDE SEQUENCE [LARGE SCALE GENOMIC DNA]</scope>
    <source>
        <strain evidence="2 3">ATCC 27465</strain>
    </source>
</reference>
<evidence type="ECO:0008006" key="5">
    <source>
        <dbReference type="Google" id="ProtNLM"/>
    </source>
</evidence>
<accession>A0A5P2XI01</accession>
<evidence type="ECO:0000313" key="4">
    <source>
        <dbReference type="Proteomes" id="UP000549009"/>
    </source>
</evidence>
<gene>
    <name evidence="2" type="ORF">CP982_28080</name>
    <name evidence="1" type="ORF">FHS40_003657</name>
</gene>
<keyword evidence="4" id="KW-1185">Reference proteome</keyword>
<evidence type="ECO:0000313" key="3">
    <source>
        <dbReference type="Proteomes" id="UP000326505"/>
    </source>
</evidence>
<evidence type="ECO:0000313" key="1">
    <source>
        <dbReference type="EMBL" id="MBB5104573.1"/>
    </source>
</evidence>
<dbReference type="KEGG" id="sspb:CP982_28080"/>
<dbReference type="Proteomes" id="UP000549009">
    <property type="component" value="Unassembled WGS sequence"/>
</dbReference>
<dbReference type="OrthoDB" id="3679173at2"/>
<dbReference type="Gene3D" id="2.130.10.10">
    <property type="entry name" value="YVTN repeat-like/Quinoprotein amine dehydrogenase"/>
    <property type="match status" value="1"/>
</dbReference>
<dbReference type="InterPro" id="IPR015943">
    <property type="entry name" value="WD40/YVTN_repeat-like_dom_sf"/>
</dbReference>
<dbReference type="Proteomes" id="UP000326505">
    <property type="component" value="Chromosome"/>
</dbReference>
<dbReference type="RefSeq" id="WP_150513007.1">
    <property type="nucleotide sequence ID" value="NZ_BMSQ01000001.1"/>
</dbReference>
<evidence type="ECO:0000313" key="2">
    <source>
        <dbReference type="EMBL" id="QEV62092.1"/>
    </source>
</evidence>
<dbReference type="SUPFAM" id="SSF50998">
    <property type="entry name" value="Quinoprotein alcohol dehydrogenase-like"/>
    <property type="match status" value="1"/>
</dbReference>
<organism evidence="2 3">
    <name type="scientific">Streptomyces spectabilis</name>
    <dbReference type="NCBI Taxonomy" id="68270"/>
    <lineage>
        <taxon>Bacteria</taxon>
        <taxon>Bacillati</taxon>
        <taxon>Actinomycetota</taxon>
        <taxon>Actinomycetes</taxon>
        <taxon>Kitasatosporales</taxon>
        <taxon>Streptomycetaceae</taxon>
        <taxon>Streptomyces</taxon>
    </lineage>
</organism>
<dbReference type="EMBL" id="CP023690">
    <property type="protein sequence ID" value="QEV62092.1"/>
    <property type="molecule type" value="Genomic_DNA"/>
</dbReference>
<dbReference type="PROSITE" id="PS51257">
    <property type="entry name" value="PROKAR_LIPOPROTEIN"/>
    <property type="match status" value="1"/>
</dbReference>
<protein>
    <recommendedName>
        <fullName evidence="5">PQQ-binding-like beta-propeller repeat protein</fullName>
    </recommendedName>
</protein>
<sequence length="452" mass="46794">MSQRLAVRAGSVLAAALVLSGCGGDGGDSGSGEGGGAEPAAAEAKVLAEVAQPKVGEMAGAMGMWTTDRHFVKAGLKKISGYPLTGGKAAWEVPLAGEICWSSQTPTKDGKVAVVFQDDKKDPSVCTEVGVVDIKQGKLLWRRQGADASGTSEMFDEVTIGGGTVAAAGTGASAGWKLDGTPLWKPSDEPCDTVGHAGDETKLVVVRDCGDTESPRPKVETVDPGTRAVKSTFALPRGTEYVHVVSVDPLVLAADDGDAQGGSGISRFIAVDDSAARGKALSTIPADGGEHGKYEAECPATEVTGCAQLAVSKERNALYLATRDPASSASAARNDLVSFDLRTGKQLRRAPGSDAGRMVPIGLDEGGKVLAYQEASIVGEEGGAVWRVDPATLKSTKLLQNPSDSYETEARFESDRRLLYAGGRLYLGADHVTEPSTVYKTPQPLAVVFGTD</sequence>
<reference evidence="1 4" key="2">
    <citation type="submission" date="2020-08" db="EMBL/GenBank/DDBJ databases">
        <title>Genomic Encyclopedia of Type Strains, Phase III (KMG-III): the genomes of soil and plant-associated and newly described type strains.</title>
        <authorList>
            <person name="Whitman W."/>
        </authorList>
    </citation>
    <scope>NUCLEOTIDE SEQUENCE [LARGE SCALE GENOMIC DNA]</scope>
    <source>
        <strain evidence="1 4">CECT 3146</strain>
    </source>
</reference>